<accession>A0A9P8LKI1</accession>
<gene>
    <name evidence="1" type="ORF">SS50377_28627</name>
</gene>
<reference evidence="1 2" key="1">
    <citation type="journal article" date="2014" name="PLoS Genet.">
        <title>The Genome of Spironucleus salmonicida Highlights a Fish Pathogen Adapted to Fluctuating Environments.</title>
        <authorList>
            <person name="Xu F."/>
            <person name="Jerlstrom-Hultqvist J."/>
            <person name="Einarsson E."/>
            <person name="Astvaldsson A."/>
            <person name="Svard S.G."/>
            <person name="Andersson J.O."/>
        </authorList>
    </citation>
    <scope>NUCLEOTIDE SEQUENCE [LARGE SCALE GENOMIC DNA]</scope>
    <source>
        <strain evidence="1 2">ATCC 50377</strain>
    </source>
</reference>
<evidence type="ECO:0000313" key="1">
    <source>
        <dbReference type="EMBL" id="KAH0569671.1"/>
    </source>
</evidence>
<dbReference type="KEGG" id="ssao:94302650"/>
<evidence type="ECO:0000313" key="2">
    <source>
        <dbReference type="Proteomes" id="UP000018208"/>
    </source>
</evidence>
<dbReference type="AlphaFoldDB" id="A0A9P8LKI1"/>
<name>A0A9P8LKI1_9EUKA</name>
<keyword evidence="2" id="KW-1185">Reference proteome</keyword>
<organism evidence="1 2">
    <name type="scientific">Spironucleus salmonicida</name>
    <dbReference type="NCBI Taxonomy" id="348837"/>
    <lineage>
        <taxon>Eukaryota</taxon>
        <taxon>Metamonada</taxon>
        <taxon>Diplomonadida</taxon>
        <taxon>Hexamitidae</taxon>
        <taxon>Hexamitinae</taxon>
        <taxon>Spironucleus</taxon>
    </lineage>
</organism>
<dbReference type="EMBL" id="AUWU02000009">
    <property type="protein sequence ID" value="KAH0569671.1"/>
    <property type="molecule type" value="Genomic_DNA"/>
</dbReference>
<dbReference type="GeneID" id="94302650"/>
<protein>
    <submittedName>
        <fullName evidence="1">Uncharacterized protein</fullName>
    </submittedName>
</protein>
<proteinExistence type="predicted"/>
<dbReference type="Proteomes" id="UP000018208">
    <property type="component" value="Unassembled WGS sequence"/>
</dbReference>
<comment type="caution">
    <text evidence="1">The sequence shown here is derived from an EMBL/GenBank/DDBJ whole genome shotgun (WGS) entry which is preliminary data.</text>
</comment>
<dbReference type="RefSeq" id="XP_067760444.1">
    <property type="nucleotide sequence ID" value="XM_067912387.1"/>
</dbReference>
<sequence>MNHYKSHPLNALQKALKTLNTSPDLDESIISVASQLEILDNTYSQSQSVTNIQTIKNEITQLLDSINLKTVNMYEDEETSQDFVFTSMNEQ</sequence>